<dbReference type="GeneID" id="80451227"/>
<evidence type="ECO:0000313" key="6">
    <source>
        <dbReference type="EMBL" id="BAU98587.1"/>
    </source>
</evidence>
<feature type="transmembrane region" description="Helical" evidence="5">
    <location>
        <begin position="6"/>
        <end position="25"/>
    </location>
</feature>
<dbReference type="Pfam" id="PF13564">
    <property type="entry name" value="DoxX_2"/>
    <property type="match status" value="1"/>
</dbReference>
<keyword evidence="2 5" id="KW-0812">Transmembrane</keyword>
<sequence length="119" mass="12534">MAIVLSILNLAVAVLFVFVGTKKAFRPIPELAGQMPWVNTFSKRNVRLIGYAELAGGLGLVLPGIVGLGLLIPLIAALCLAALMIGAAVYHLRLKDNKGAIPSIVLAGILLILAMYMVL</sequence>
<reference evidence="6 7" key="1">
    <citation type="journal article" date="2016" name="Genome Announc.">
        <title>Complete Genome Sequence of Aurantimicrobium minutum Type Strain KNCT, a Planktonic Ultramicrobacterium Isolated from River Water.</title>
        <authorList>
            <person name="Nakai R."/>
            <person name="Fujisawa T."/>
            <person name="Nakamura Y."/>
            <person name="Nishide H."/>
            <person name="Uchiyama I."/>
            <person name="Baba T."/>
            <person name="Toyoda A."/>
            <person name="Fujiyama A."/>
            <person name="Naganuma T."/>
            <person name="Niki H."/>
        </authorList>
    </citation>
    <scope>NUCLEOTIDE SEQUENCE [LARGE SCALE GENOMIC DNA]</scope>
    <source>
        <strain evidence="6 7">KNC</strain>
    </source>
</reference>
<dbReference type="InterPro" id="IPR032808">
    <property type="entry name" value="DoxX"/>
</dbReference>
<dbReference type="AlphaFoldDB" id="A0A182C1M2"/>
<evidence type="ECO:0000256" key="4">
    <source>
        <dbReference type="ARBA" id="ARBA00023136"/>
    </source>
</evidence>
<evidence type="ECO:0000256" key="2">
    <source>
        <dbReference type="ARBA" id="ARBA00022692"/>
    </source>
</evidence>
<evidence type="ECO:0000256" key="5">
    <source>
        <dbReference type="SAM" id="Phobius"/>
    </source>
</evidence>
<comment type="subcellular location">
    <subcellularLocation>
        <location evidence="1">Membrane</location>
        <topology evidence="1">Multi-pass membrane protein</topology>
    </subcellularLocation>
</comment>
<dbReference type="OrthoDB" id="3790625at2"/>
<dbReference type="Proteomes" id="UP000243847">
    <property type="component" value="Chromosome sequence1"/>
</dbReference>
<keyword evidence="3 5" id="KW-1133">Transmembrane helix</keyword>
<keyword evidence="4 5" id="KW-0472">Membrane</keyword>
<evidence type="ECO:0000256" key="3">
    <source>
        <dbReference type="ARBA" id="ARBA00022989"/>
    </source>
</evidence>
<evidence type="ECO:0000256" key="1">
    <source>
        <dbReference type="ARBA" id="ARBA00004141"/>
    </source>
</evidence>
<accession>A0A182C1M2</accession>
<feature type="transmembrane region" description="Helical" evidence="5">
    <location>
        <begin position="71"/>
        <end position="92"/>
    </location>
</feature>
<protein>
    <recommendedName>
        <fullName evidence="8">DoxX family protein</fullName>
    </recommendedName>
</protein>
<dbReference type="RefSeq" id="WP_096380041.1">
    <property type="nucleotide sequence ID" value="NZ_AP017457.1"/>
</dbReference>
<name>A0A182C1M2_9MICO</name>
<dbReference type="EMBL" id="AP017457">
    <property type="protein sequence ID" value="BAU98587.1"/>
    <property type="molecule type" value="Genomic_DNA"/>
</dbReference>
<evidence type="ECO:0000313" key="7">
    <source>
        <dbReference type="Proteomes" id="UP000243847"/>
    </source>
</evidence>
<feature type="transmembrane region" description="Helical" evidence="5">
    <location>
        <begin position="99"/>
        <end position="118"/>
    </location>
</feature>
<gene>
    <name evidence="6" type="ORF">AUMI_10440</name>
</gene>
<dbReference type="KEGG" id="amin:AUMI_10440"/>
<proteinExistence type="predicted"/>
<organism evidence="6 7">
    <name type="scientific">Aurantimicrobium minutum</name>
    <dbReference type="NCBI Taxonomy" id="708131"/>
    <lineage>
        <taxon>Bacteria</taxon>
        <taxon>Bacillati</taxon>
        <taxon>Actinomycetota</taxon>
        <taxon>Actinomycetes</taxon>
        <taxon>Micrococcales</taxon>
        <taxon>Microbacteriaceae</taxon>
        <taxon>Aurantimicrobium</taxon>
    </lineage>
</organism>
<evidence type="ECO:0008006" key="8">
    <source>
        <dbReference type="Google" id="ProtNLM"/>
    </source>
</evidence>
<dbReference type="GO" id="GO:0016020">
    <property type="term" value="C:membrane"/>
    <property type="evidence" value="ECO:0007669"/>
    <property type="project" value="UniProtKB-SubCell"/>
</dbReference>